<reference evidence="2 3" key="1">
    <citation type="submission" date="2017-06" db="EMBL/GenBank/DDBJ databases">
        <title>Genome sequencing of cyanobaciteial culture collection at National Institute for Environmental Studies (NIES).</title>
        <authorList>
            <person name="Hirose Y."/>
            <person name="Shimura Y."/>
            <person name="Fujisawa T."/>
            <person name="Nakamura Y."/>
            <person name="Kawachi M."/>
        </authorList>
    </citation>
    <scope>NUCLEOTIDE SEQUENCE [LARGE SCALE GENOMIC DNA]</scope>
    <source>
        <strain evidence="2 3">NIES-2135</strain>
    </source>
</reference>
<evidence type="ECO:0000256" key="1">
    <source>
        <dbReference type="SAM" id="Phobius"/>
    </source>
</evidence>
<keyword evidence="3" id="KW-1185">Reference proteome</keyword>
<feature type="transmembrane region" description="Helical" evidence="1">
    <location>
        <begin position="48"/>
        <end position="72"/>
    </location>
</feature>
<dbReference type="AlphaFoldDB" id="A0A1Z4JMA1"/>
<dbReference type="Proteomes" id="UP000217895">
    <property type="component" value="Chromosome"/>
</dbReference>
<protein>
    <submittedName>
        <fullName evidence="2">Uncharacterized protein</fullName>
    </submittedName>
</protein>
<name>A0A1Z4JMA1_LEPBY</name>
<keyword evidence="1" id="KW-1133">Transmembrane helix</keyword>
<evidence type="ECO:0000313" key="2">
    <source>
        <dbReference type="EMBL" id="BAY57778.1"/>
    </source>
</evidence>
<sequence length="106" mass="11617">MPNLTKHQPIQWHSTKPTDYPVYRHNGTDYRLVPDSALVKLLSDKDGLFWFAVGMAAVAIAAVTHVAINLLAPPAAATAQPQIIEKPVIVTQEKVVPTNCLAFCNR</sequence>
<evidence type="ECO:0000313" key="3">
    <source>
        <dbReference type="Proteomes" id="UP000217895"/>
    </source>
</evidence>
<keyword evidence="1" id="KW-0472">Membrane</keyword>
<proteinExistence type="predicted"/>
<accession>A0A1Z4JMA1</accession>
<keyword evidence="1" id="KW-0812">Transmembrane</keyword>
<gene>
    <name evidence="2" type="ORF">NIES2135_46490</name>
</gene>
<dbReference type="EMBL" id="AP018203">
    <property type="protein sequence ID" value="BAY57778.1"/>
    <property type="molecule type" value="Genomic_DNA"/>
</dbReference>
<organism evidence="2 3">
    <name type="scientific">Leptolyngbya boryana NIES-2135</name>
    <dbReference type="NCBI Taxonomy" id="1973484"/>
    <lineage>
        <taxon>Bacteria</taxon>
        <taxon>Bacillati</taxon>
        <taxon>Cyanobacteriota</taxon>
        <taxon>Cyanophyceae</taxon>
        <taxon>Leptolyngbyales</taxon>
        <taxon>Leptolyngbyaceae</taxon>
        <taxon>Leptolyngbya group</taxon>
        <taxon>Leptolyngbya</taxon>
    </lineage>
</organism>